<feature type="binding site" description="in other chain" evidence="6">
    <location>
        <position position="90"/>
    </location>
    <ligand>
        <name>5-phospho-alpha-D-ribose 1-diphosphate</name>
        <dbReference type="ChEBI" id="CHEBI:58017"/>
        <note>ligand shared between dimeric partners</note>
    </ligand>
</feature>
<proteinExistence type="inferred from homology"/>
<feature type="binding site" evidence="6">
    <location>
        <position position="147"/>
    </location>
    <ligand>
        <name>orotate</name>
        <dbReference type="ChEBI" id="CHEBI:30839"/>
    </ligand>
</feature>
<keyword evidence="5 6" id="KW-0665">Pyrimidine biosynthesis</keyword>
<dbReference type="CDD" id="cd06223">
    <property type="entry name" value="PRTases_typeI"/>
    <property type="match status" value="1"/>
</dbReference>
<dbReference type="Proteomes" id="UP001501759">
    <property type="component" value="Unassembled WGS sequence"/>
</dbReference>
<evidence type="ECO:0000259" key="7">
    <source>
        <dbReference type="Pfam" id="PF00156"/>
    </source>
</evidence>
<dbReference type="InterPro" id="IPR023031">
    <property type="entry name" value="OPRT"/>
</dbReference>
<keyword evidence="4 6" id="KW-0808">Transferase</keyword>
<comment type="caution">
    <text evidence="8">The sequence shown here is derived from an EMBL/GenBank/DDBJ whole genome shotgun (WGS) entry which is preliminary data.</text>
</comment>
<dbReference type="InterPro" id="IPR029057">
    <property type="entry name" value="PRTase-like"/>
</dbReference>
<dbReference type="RefSeq" id="WP_345657226.1">
    <property type="nucleotide sequence ID" value="NZ_BAABKB010000037.1"/>
</dbReference>
<comment type="subunit">
    <text evidence="6">Homodimer.</text>
</comment>
<keyword evidence="6" id="KW-0460">Magnesium</keyword>
<comment type="cofactor">
    <cofactor evidence="6">
        <name>Mg(2+)</name>
        <dbReference type="ChEBI" id="CHEBI:18420"/>
    </cofactor>
</comment>
<evidence type="ECO:0000256" key="3">
    <source>
        <dbReference type="ARBA" id="ARBA00022676"/>
    </source>
</evidence>
<dbReference type="PANTHER" id="PTHR19278:SF9">
    <property type="entry name" value="URIDINE 5'-MONOPHOSPHATE SYNTHASE"/>
    <property type="match status" value="1"/>
</dbReference>
<comment type="caution">
    <text evidence="6">Lacks conserved residue(s) required for the propagation of feature annotation.</text>
</comment>
<keyword evidence="3 6" id="KW-0328">Glycosyltransferase</keyword>
<comment type="pathway">
    <text evidence="1 6">Pyrimidine metabolism; UMP biosynthesis via de novo pathway; UMP from orotate: step 1/2.</text>
</comment>
<evidence type="ECO:0000256" key="1">
    <source>
        <dbReference type="ARBA" id="ARBA00004889"/>
    </source>
</evidence>
<keyword evidence="9" id="KW-1185">Reference proteome</keyword>
<dbReference type="EMBL" id="BAABKB010000037">
    <property type="protein sequence ID" value="GAA5032170.1"/>
    <property type="molecule type" value="Genomic_DNA"/>
</dbReference>
<dbReference type="SUPFAM" id="SSF53271">
    <property type="entry name" value="PRTase-like"/>
    <property type="match status" value="1"/>
</dbReference>
<dbReference type="Pfam" id="PF00156">
    <property type="entry name" value="Pribosyltran"/>
    <property type="match status" value="1"/>
</dbReference>
<comment type="catalytic activity">
    <reaction evidence="6">
        <text>orotidine 5'-phosphate + diphosphate = orotate + 5-phospho-alpha-D-ribose 1-diphosphate</text>
        <dbReference type="Rhea" id="RHEA:10380"/>
        <dbReference type="ChEBI" id="CHEBI:30839"/>
        <dbReference type="ChEBI" id="CHEBI:33019"/>
        <dbReference type="ChEBI" id="CHEBI:57538"/>
        <dbReference type="ChEBI" id="CHEBI:58017"/>
        <dbReference type="EC" id="2.4.2.10"/>
    </reaction>
</comment>
<organism evidence="8 9">
    <name type="scientific">Streptomyces siamensis</name>
    <dbReference type="NCBI Taxonomy" id="1274986"/>
    <lineage>
        <taxon>Bacteria</taxon>
        <taxon>Bacillati</taxon>
        <taxon>Actinomycetota</taxon>
        <taxon>Actinomycetes</taxon>
        <taxon>Kitasatosporales</taxon>
        <taxon>Streptomycetaceae</taxon>
        <taxon>Streptomyces</taxon>
    </lineage>
</organism>
<dbReference type="PANTHER" id="PTHR19278">
    <property type="entry name" value="OROTATE PHOSPHORIBOSYLTRANSFERASE"/>
    <property type="match status" value="1"/>
</dbReference>
<evidence type="ECO:0000256" key="2">
    <source>
        <dbReference type="ARBA" id="ARBA00011971"/>
    </source>
</evidence>
<dbReference type="Gene3D" id="3.40.50.2020">
    <property type="match status" value="1"/>
</dbReference>
<dbReference type="HAMAP" id="MF_01208">
    <property type="entry name" value="PyrE"/>
    <property type="match status" value="1"/>
</dbReference>
<reference evidence="9" key="1">
    <citation type="journal article" date="2019" name="Int. J. Syst. Evol. Microbiol.">
        <title>The Global Catalogue of Microorganisms (GCM) 10K type strain sequencing project: providing services to taxonomists for standard genome sequencing and annotation.</title>
        <authorList>
            <consortium name="The Broad Institute Genomics Platform"/>
            <consortium name="The Broad Institute Genome Sequencing Center for Infectious Disease"/>
            <person name="Wu L."/>
            <person name="Ma J."/>
        </authorList>
    </citation>
    <scope>NUCLEOTIDE SEQUENCE [LARGE SCALE GENOMIC DNA]</scope>
    <source>
        <strain evidence="9">JCM 18409</strain>
    </source>
</reference>
<feature type="binding site" description="in other chain" evidence="6">
    <location>
        <begin position="115"/>
        <end position="123"/>
    </location>
    <ligand>
        <name>5-phospho-alpha-D-ribose 1-diphosphate</name>
        <dbReference type="ChEBI" id="CHEBI:58017"/>
        <note>ligand shared between dimeric partners</note>
    </ligand>
</feature>
<dbReference type="GO" id="GO:0016757">
    <property type="term" value="F:glycosyltransferase activity"/>
    <property type="evidence" value="ECO:0007669"/>
    <property type="project" value="UniProtKB-KW"/>
</dbReference>
<feature type="binding site" evidence="6">
    <location>
        <position position="89"/>
    </location>
    <ligand>
        <name>5-phospho-alpha-D-ribose 1-diphosphate</name>
        <dbReference type="ChEBI" id="CHEBI:58017"/>
        <note>ligand shared between dimeric partners</note>
    </ligand>
</feature>
<dbReference type="InterPro" id="IPR000836">
    <property type="entry name" value="PRTase_dom"/>
</dbReference>
<evidence type="ECO:0000313" key="9">
    <source>
        <dbReference type="Proteomes" id="UP001501759"/>
    </source>
</evidence>
<feature type="domain" description="Phosphoribosyltransferase" evidence="7">
    <location>
        <begin position="61"/>
        <end position="150"/>
    </location>
</feature>
<gene>
    <name evidence="8" type="primary">pyrE_2</name>
    <name evidence="6" type="synonym">pyrE</name>
    <name evidence="8" type="ORF">GCM10023335_74340</name>
</gene>
<evidence type="ECO:0000313" key="8">
    <source>
        <dbReference type="EMBL" id="GAA5032170.1"/>
    </source>
</evidence>
<feature type="binding site" description="in other chain" evidence="6">
    <location>
        <position position="24"/>
    </location>
    <ligand>
        <name>5-phospho-alpha-D-ribose 1-diphosphate</name>
        <dbReference type="ChEBI" id="CHEBI:58017"/>
        <note>ligand shared between dimeric partners</note>
    </ligand>
</feature>
<comment type="function">
    <text evidence="6">Catalyzes the transfer of a ribosyl phosphate group from 5-phosphoribose 1-diphosphate to orotate, leading to the formation of orotidine monophosphate (OMP).</text>
</comment>
<evidence type="ECO:0000256" key="5">
    <source>
        <dbReference type="ARBA" id="ARBA00022975"/>
    </source>
</evidence>
<dbReference type="EC" id="2.4.2.10" evidence="2 6"/>
<dbReference type="NCBIfam" id="TIGR00336">
    <property type="entry name" value="pyrE"/>
    <property type="match status" value="1"/>
</dbReference>
<evidence type="ECO:0000256" key="4">
    <source>
        <dbReference type="ARBA" id="ARBA00022679"/>
    </source>
</evidence>
<name>A0ABP9JJ90_9ACTN</name>
<accession>A0ABP9JJ90</accession>
<protein>
    <recommendedName>
        <fullName evidence="2 6">Orotate phosphoribosyltransferase</fullName>
        <shortName evidence="6">OPRT</shortName>
        <shortName evidence="6">OPRTase</shortName>
        <ecNumber evidence="2 6">2.4.2.10</ecNumber>
    </recommendedName>
</protein>
<comment type="similarity">
    <text evidence="6">Belongs to the purine/pyrimidine phosphoribosyltransferase family. PyrE subfamily.</text>
</comment>
<sequence>MTTHSDLARRIHAVSHLTGQFTLRSGRTAAEYFDKYRFEGDPVLLDETARAMASLVPAGTEVLAGLEMGGIPVVTALGRHTGLPCAFVRKQAKPYGTCRLAEGAEVAGRKVLVVEDVVTSGGQIVLSTADLRALGAEVGAALCVIDREQGGTDALAAEDIELISLLTATDLRDAVSDCP</sequence>
<feature type="binding site" evidence="6">
    <location>
        <position position="93"/>
    </location>
    <ligand>
        <name>5-phospho-alpha-D-ribose 1-diphosphate</name>
        <dbReference type="ChEBI" id="CHEBI:58017"/>
        <note>ligand shared between dimeric partners</note>
    </ligand>
</feature>
<feature type="binding site" evidence="6">
    <location>
        <position position="119"/>
    </location>
    <ligand>
        <name>orotate</name>
        <dbReference type="ChEBI" id="CHEBI:30839"/>
    </ligand>
</feature>
<dbReference type="InterPro" id="IPR004467">
    <property type="entry name" value="Or_phspho_trans_dom"/>
</dbReference>
<evidence type="ECO:0000256" key="6">
    <source>
        <dbReference type="HAMAP-Rule" id="MF_01208"/>
    </source>
</evidence>